<dbReference type="InterPro" id="IPR017871">
    <property type="entry name" value="ABC_transporter-like_CS"/>
</dbReference>
<keyword evidence="5" id="KW-1133">Transmembrane helix</keyword>
<keyword evidence="5" id="KW-0812">Transmembrane</keyword>
<keyword evidence="5" id="KW-0472">Membrane</keyword>
<evidence type="ECO:0000313" key="8">
    <source>
        <dbReference type="Proteomes" id="UP001056610"/>
    </source>
</evidence>
<dbReference type="PANTHER" id="PTHR43553">
    <property type="entry name" value="HEAVY METAL TRANSPORTER"/>
    <property type="match status" value="1"/>
</dbReference>
<feature type="domain" description="ABC transporter" evidence="6">
    <location>
        <begin position="233"/>
        <end position="450"/>
    </location>
</feature>
<dbReference type="EMBL" id="CP097320">
    <property type="protein sequence ID" value="UQX12778.1"/>
    <property type="molecule type" value="Genomic_DNA"/>
</dbReference>
<feature type="transmembrane region" description="Helical" evidence="5">
    <location>
        <begin position="66"/>
        <end position="91"/>
    </location>
</feature>
<dbReference type="Proteomes" id="UP001056610">
    <property type="component" value="Chromosome"/>
</dbReference>
<dbReference type="Pfam" id="PF00005">
    <property type="entry name" value="ABC_tran"/>
    <property type="match status" value="2"/>
</dbReference>
<proteinExistence type="inferred from homology"/>
<dbReference type="PROSITE" id="PS00211">
    <property type="entry name" value="ABC_TRANSPORTER_1"/>
    <property type="match status" value="2"/>
</dbReference>
<organism evidence="7 8">
    <name type="scientific">Candidatus Mycobacterium methanotrophicum</name>
    <dbReference type="NCBI Taxonomy" id="2943498"/>
    <lineage>
        <taxon>Bacteria</taxon>
        <taxon>Bacillati</taxon>
        <taxon>Actinomycetota</taxon>
        <taxon>Actinomycetes</taxon>
        <taxon>Mycobacteriales</taxon>
        <taxon>Mycobacteriaceae</taxon>
        <taxon>Mycobacterium</taxon>
    </lineage>
</organism>
<evidence type="ECO:0000259" key="6">
    <source>
        <dbReference type="PROSITE" id="PS50893"/>
    </source>
</evidence>
<evidence type="ECO:0000256" key="4">
    <source>
        <dbReference type="ARBA" id="ARBA00022840"/>
    </source>
</evidence>
<dbReference type="CDD" id="cd03225">
    <property type="entry name" value="ABC_cobalt_CbiO_domain1"/>
    <property type="match status" value="2"/>
</dbReference>
<name>A0ABY4QP86_9MYCO</name>
<feature type="transmembrane region" description="Helical" evidence="5">
    <location>
        <begin position="26"/>
        <end position="59"/>
    </location>
</feature>
<comment type="similarity">
    <text evidence="1">Belongs to the ABC transporter superfamily.</text>
</comment>
<dbReference type="InterPro" id="IPR003593">
    <property type="entry name" value="AAA+_ATPase"/>
</dbReference>
<accession>A0ABY4QP86</accession>
<evidence type="ECO:0000256" key="1">
    <source>
        <dbReference type="ARBA" id="ARBA00005417"/>
    </source>
</evidence>
<feature type="transmembrane region" description="Helical" evidence="5">
    <location>
        <begin position="141"/>
        <end position="162"/>
    </location>
</feature>
<keyword evidence="8" id="KW-1185">Reference proteome</keyword>
<protein>
    <submittedName>
        <fullName evidence="7">DUF2232 domain-containing protein</fullName>
    </submittedName>
</protein>
<keyword evidence="2" id="KW-0813">Transport</keyword>
<evidence type="ECO:0000256" key="2">
    <source>
        <dbReference type="ARBA" id="ARBA00022448"/>
    </source>
</evidence>
<dbReference type="Pfam" id="PF09991">
    <property type="entry name" value="DUF2232"/>
    <property type="match status" value="1"/>
</dbReference>
<dbReference type="InterPro" id="IPR018710">
    <property type="entry name" value="DUF2232"/>
</dbReference>
<dbReference type="InterPro" id="IPR050095">
    <property type="entry name" value="ECF_ABC_transporter_ATP-bd"/>
</dbReference>
<dbReference type="PROSITE" id="PS50893">
    <property type="entry name" value="ABC_TRANSPORTER_2"/>
    <property type="match status" value="2"/>
</dbReference>
<feature type="transmembrane region" description="Helical" evidence="5">
    <location>
        <begin position="111"/>
        <end position="134"/>
    </location>
</feature>
<gene>
    <name evidence="7" type="ORF">M5I08_11845</name>
</gene>
<dbReference type="InterPro" id="IPR003439">
    <property type="entry name" value="ABC_transporter-like_ATP-bd"/>
</dbReference>
<evidence type="ECO:0000256" key="5">
    <source>
        <dbReference type="SAM" id="Phobius"/>
    </source>
</evidence>
<reference evidence="7" key="1">
    <citation type="submission" date="2022-05" db="EMBL/GenBank/DDBJ databases">
        <title>A methanotrophic Mycobacterium dominates a cave microbial ecosystem.</title>
        <authorList>
            <person name="Van Spanning R.J.M."/>
            <person name="Guan Q."/>
            <person name="Melkonian C."/>
            <person name="Gallant J."/>
            <person name="Polerecky L."/>
            <person name="Flot J.-F."/>
            <person name="Brandt B.W."/>
            <person name="Braster M."/>
            <person name="Iturbe Espinoza P."/>
            <person name="Aerts J."/>
            <person name="Meima-Franke M."/>
            <person name="Piersma S.R."/>
            <person name="Bunduc C."/>
            <person name="Ummels R."/>
            <person name="Pain A."/>
            <person name="Fleming E.J."/>
            <person name="van der Wel N."/>
            <person name="Gherman V.D."/>
            <person name="Sarbu S.M."/>
            <person name="Bodelier P.L.E."/>
            <person name="Bitter W."/>
        </authorList>
    </citation>
    <scope>NUCLEOTIDE SEQUENCE</scope>
    <source>
        <strain evidence="7">Sulfur Cave</strain>
    </source>
</reference>
<sequence length="678" mass="70870">MSVTRPLTTSRGAGPLKPDELAQSAVMAALCAATAIIAVVLPFAGGLSLLGTVPMALLAYRYRLRVLIAATIAAAVIAFLIAGLGGLMTVVNSAYVGGLTGVVKRKRRGTPTVLAVAFVAGAVTGAAVVGALVVLARLRHLIFDAIGANVDGVAAVLTWAGFDRLADELKHVFAEALHYWPWLLLAYAAIGIMGVSLIGWWALSRVLERMRRIPDVHKLDAPVETAPIAPVPVRLEQVRFRYPISDHDALRALSLDVQAGEHIAVTGANGSGKTTLMLLLAGRKPTSGTVERPGAVGLGRLGGTAVVMQHPESQVLGTRVADDVVWGLPPGTTIDVGRLLSEVGLEALAERDTGSLSGGELQRLAVAAALAREPALLIADEVTSMVDQQGREALLAVLSGLNKRHRTALVHITHYNNEADSADRTINLSDSGDNTDMVETTAAPVATAAIGHDSGALVLELAGVGHEYGSGTPWAKTALRDVSFTVRQGDGLLIHGGNGSGKSTLAWIMAGLTVPTTGSCLLDGRPTHERVGAVALSFQAARLQLMRSRVDLEVASAAGFSPQDHDRIATALAVVGLDSALAKRRIDQLSGGQMRRVVLAGLLARAPRALILDEPLAGLDAATQRGLLRLLEELRRENGLTVVVISHDFAGLDDLCPRTVHLRDGVLEPASTTAGGWS</sequence>
<keyword evidence="4" id="KW-0067">ATP-binding</keyword>
<dbReference type="PANTHER" id="PTHR43553:SF24">
    <property type="entry name" value="ENERGY-COUPLING FACTOR TRANSPORTER ATP-BINDING PROTEIN ECFA1"/>
    <property type="match status" value="1"/>
</dbReference>
<feature type="transmembrane region" description="Helical" evidence="5">
    <location>
        <begin position="182"/>
        <end position="203"/>
    </location>
</feature>
<dbReference type="InterPro" id="IPR015856">
    <property type="entry name" value="ABC_transpr_CbiO/EcfA_su"/>
</dbReference>
<evidence type="ECO:0000256" key="3">
    <source>
        <dbReference type="ARBA" id="ARBA00022741"/>
    </source>
</evidence>
<dbReference type="RefSeq" id="WP_219065827.1">
    <property type="nucleotide sequence ID" value="NZ_CAJUXY010000003.1"/>
</dbReference>
<feature type="domain" description="ABC transporter" evidence="6">
    <location>
        <begin position="459"/>
        <end position="678"/>
    </location>
</feature>
<dbReference type="SMART" id="SM00382">
    <property type="entry name" value="AAA"/>
    <property type="match status" value="2"/>
</dbReference>
<keyword evidence="3" id="KW-0547">Nucleotide-binding</keyword>
<evidence type="ECO:0000313" key="7">
    <source>
        <dbReference type="EMBL" id="UQX12778.1"/>
    </source>
</evidence>